<dbReference type="OrthoDB" id="370541at2"/>
<dbReference type="Gene3D" id="3.10.350.10">
    <property type="entry name" value="LysM domain"/>
    <property type="match status" value="1"/>
</dbReference>
<dbReference type="EMBL" id="CP002116">
    <property type="protein sequence ID" value="ADK80531.1"/>
    <property type="molecule type" value="Genomic_DNA"/>
</dbReference>
<dbReference type="PANTHER" id="PTHR34700:SF4">
    <property type="entry name" value="PHAGE-LIKE ELEMENT PBSX PROTEIN XKDP"/>
    <property type="match status" value="1"/>
</dbReference>
<dbReference type="KEGG" id="ssm:Spirs_1404"/>
<organism evidence="1 2">
    <name type="scientific">Sediminispirochaeta smaragdinae (strain DSM 11293 / JCM 15392 / SEBR 4228)</name>
    <name type="common">Spirochaeta smaragdinae</name>
    <dbReference type="NCBI Taxonomy" id="573413"/>
    <lineage>
        <taxon>Bacteria</taxon>
        <taxon>Pseudomonadati</taxon>
        <taxon>Spirochaetota</taxon>
        <taxon>Spirochaetia</taxon>
        <taxon>Spirochaetales</taxon>
        <taxon>Spirochaetaceae</taxon>
        <taxon>Sediminispirochaeta</taxon>
    </lineage>
</organism>
<accession>E1R4Z6</accession>
<protein>
    <submittedName>
        <fullName evidence="1">Treponemal membrane protein, putative</fullName>
    </submittedName>
</protein>
<dbReference type="PANTHER" id="PTHR34700">
    <property type="entry name" value="POTASSIUM BINDING PROTEIN KBP"/>
    <property type="match status" value="1"/>
</dbReference>
<dbReference type="STRING" id="573413.Spirs_1404"/>
<dbReference type="AlphaFoldDB" id="E1R4Z6"/>
<dbReference type="RefSeq" id="WP_013253995.1">
    <property type="nucleotide sequence ID" value="NC_014364.1"/>
</dbReference>
<keyword evidence="2" id="KW-1185">Reference proteome</keyword>
<evidence type="ECO:0000313" key="1">
    <source>
        <dbReference type="EMBL" id="ADK80531.1"/>
    </source>
</evidence>
<dbReference type="HOGENOM" id="CLU_1165409_0_0_12"/>
<gene>
    <name evidence="1" type="ordered locus">Spirs_1404</name>
</gene>
<dbReference type="Proteomes" id="UP000002318">
    <property type="component" value="Chromosome"/>
</dbReference>
<dbReference type="InterPro" id="IPR036779">
    <property type="entry name" value="LysM_dom_sf"/>
</dbReference>
<proteinExistence type="predicted"/>
<name>E1R4Z6_SEDSS</name>
<dbReference type="eggNOG" id="COG1652">
    <property type="taxonomic scope" value="Bacteria"/>
</dbReference>
<sequence length="226" mass="26008">MKHTIITVLLLSILTIPGFSQNLFQNDELRQSRQLQIEAQKAFDQGDYEHSIELSRRADELAAEGKRKAEEMALAYRANTLLNRAKARIDYVRLIGAAERVADRYAEAQEAYGKAQEALDQKAYEQSMTESQRVLSILEGISPQRTGNAKVLPKYYTVRLIPNRRDCFWRIAEYDFVYGDPHQWKELYKANKDKLVDPDNPSLIHPGLVLEIPSINGEVRRGTWKE</sequence>
<dbReference type="InterPro" id="IPR052196">
    <property type="entry name" value="Bact_Kbp"/>
</dbReference>
<reference evidence="1 2" key="1">
    <citation type="journal article" date="2010" name="Stand. Genomic Sci.">
        <title>Complete genome sequence of Spirochaeta smaragdinae type strain (SEBR 4228).</title>
        <authorList>
            <person name="Mavromatis K."/>
            <person name="Yasawong M."/>
            <person name="Chertkov O."/>
            <person name="Lapidus A."/>
            <person name="Lucas S."/>
            <person name="Nolan M."/>
            <person name="Del Rio T.G."/>
            <person name="Tice H."/>
            <person name="Cheng J.F."/>
            <person name="Pitluck S."/>
            <person name="Liolios K."/>
            <person name="Ivanova N."/>
            <person name="Tapia R."/>
            <person name="Han C."/>
            <person name="Bruce D."/>
            <person name="Goodwin L."/>
            <person name="Pati A."/>
            <person name="Chen A."/>
            <person name="Palaniappan K."/>
            <person name="Land M."/>
            <person name="Hauser L."/>
            <person name="Chang Y.J."/>
            <person name="Jeffries C.D."/>
            <person name="Detter J.C."/>
            <person name="Rohde M."/>
            <person name="Brambilla E."/>
            <person name="Spring S."/>
            <person name="Goker M."/>
            <person name="Sikorski J."/>
            <person name="Woyke T."/>
            <person name="Bristow J."/>
            <person name="Eisen J.A."/>
            <person name="Markowitz V."/>
            <person name="Hugenholtz P."/>
            <person name="Klenk H.P."/>
            <person name="Kyrpides N.C."/>
        </authorList>
    </citation>
    <scope>NUCLEOTIDE SEQUENCE [LARGE SCALE GENOMIC DNA]</scope>
    <source>
        <strain evidence="2">DSM 11293 / JCM 15392 / SEBR 4228</strain>
    </source>
</reference>
<evidence type="ECO:0000313" key="2">
    <source>
        <dbReference type="Proteomes" id="UP000002318"/>
    </source>
</evidence>